<dbReference type="InterPro" id="IPR020843">
    <property type="entry name" value="ER"/>
</dbReference>
<sequence>MAQDILVNNQNPEADFDQKVMKAAVLYGKGDLRLEDVPIPEIGGTDVLIKVKYTAICGTDPHIYEGRFPAKLPLILGHEFSGEVVKVGSQVSFVQPGDRVTADINISCGTCYYCRHGQKLHCEKITQLGVHVNGAFAEYVRVPESNIHKLPESMSWIHGAYIEPLACAISGQDKADIQYGDTVAIIGGGPMGIAHALLAQLKGASKVILSELNPARIESAKNISVEYVINAGEEDPVEAVKRLTDGRGADVVIEAVGSAYTYAQTFKLVRKGGKILVYGAAPADVSIPVSPFEIYSRELTIVSSYAGTYDTFSKAIDLIASKRFDPTPILTNHFEFADVKEGIETAEHNKDILKTVVKISD</sequence>
<dbReference type="SUPFAM" id="SSF51735">
    <property type="entry name" value="NAD(P)-binding Rossmann-fold domains"/>
    <property type="match status" value="1"/>
</dbReference>
<proteinExistence type="inferred from homology"/>
<dbReference type="Gene3D" id="3.40.50.720">
    <property type="entry name" value="NAD(P)-binding Rossmann-like Domain"/>
    <property type="match status" value="1"/>
</dbReference>
<dbReference type="InterPro" id="IPR036291">
    <property type="entry name" value="NAD(P)-bd_dom_sf"/>
</dbReference>
<organism evidence="6 7">
    <name type="scientific">Niallia taxi</name>
    <dbReference type="NCBI Taxonomy" id="2499688"/>
    <lineage>
        <taxon>Bacteria</taxon>
        <taxon>Bacillati</taxon>
        <taxon>Bacillota</taxon>
        <taxon>Bacilli</taxon>
        <taxon>Bacillales</taxon>
        <taxon>Bacillaceae</taxon>
        <taxon>Niallia</taxon>
    </lineage>
</organism>
<dbReference type="Proteomes" id="UP000288024">
    <property type="component" value="Unassembled WGS sequence"/>
</dbReference>
<dbReference type="InterPro" id="IPR050129">
    <property type="entry name" value="Zn_alcohol_dh"/>
</dbReference>
<gene>
    <name evidence="6" type="ORF">EM808_12415</name>
</gene>
<accession>A0A437KAZ1</accession>
<keyword evidence="3" id="KW-0560">Oxidoreductase</keyword>
<dbReference type="EMBL" id="RZTZ01000004">
    <property type="protein sequence ID" value="RVT62580.1"/>
    <property type="molecule type" value="Genomic_DNA"/>
</dbReference>
<evidence type="ECO:0000259" key="5">
    <source>
        <dbReference type="SMART" id="SM00829"/>
    </source>
</evidence>
<dbReference type="InterPro" id="IPR011032">
    <property type="entry name" value="GroES-like_sf"/>
</dbReference>
<evidence type="ECO:0000256" key="4">
    <source>
        <dbReference type="RuleBase" id="RU361277"/>
    </source>
</evidence>
<evidence type="ECO:0000256" key="3">
    <source>
        <dbReference type="ARBA" id="ARBA00023002"/>
    </source>
</evidence>
<comment type="similarity">
    <text evidence="4">Belongs to the zinc-containing alcohol dehydrogenase family.</text>
</comment>
<evidence type="ECO:0000313" key="7">
    <source>
        <dbReference type="Proteomes" id="UP000288024"/>
    </source>
</evidence>
<keyword evidence="2 4" id="KW-0862">Zinc</keyword>
<keyword evidence="1 4" id="KW-0479">Metal-binding</keyword>
<comment type="cofactor">
    <cofactor evidence="4">
        <name>Zn(2+)</name>
        <dbReference type="ChEBI" id="CHEBI:29105"/>
    </cofactor>
</comment>
<name>A0A437KAZ1_9BACI</name>
<dbReference type="SMART" id="SM00829">
    <property type="entry name" value="PKS_ER"/>
    <property type="match status" value="1"/>
</dbReference>
<dbReference type="Pfam" id="PF08240">
    <property type="entry name" value="ADH_N"/>
    <property type="match status" value="1"/>
</dbReference>
<evidence type="ECO:0000256" key="1">
    <source>
        <dbReference type="ARBA" id="ARBA00022723"/>
    </source>
</evidence>
<protein>
    <submittedName>
        <fullName evidence="6">Alcohol dehydrogenase</fullName>
    </submittedName>
</protein>
<dbReference type="InterPro" id="IPR013149">
    <property type="entry name" value="ADH-like_C"/>
</dbReference>
<feature type="domain" description="Enoyl reductase (ER)" evidence="5">
    <location>
        <begin position="30"/>
        <end position="357"/>
    </location>
</feature>
<dbReference type="PANTHER" id="PTHR43401">
    <property type="entry name" value="L-THREONINE 3-DEHYDROGENASE"/>
    <property type="match status" value="1"/>
</dbReference>
<dbReference type="InterPro" id="IPR002328">
    <property type="entry name" value="ADH_Zn_CS"/>
</dbReference>
<dbReference type="Gene3D" id="3.90.180.10">
    <property type="entry name" value="Medium-chain alcohol dehydrogenases, catalytic domain"/>
    <property type="match status" value="1"/>
</dbReference>
<dbReference type="GO" id="GO:0008270">
    <property type="term" value="F:zinc ion binding"/>
    <property type="evidence" value="ECO:0007669"/>
    <property type="project" value="InterPro"/>
</dbReference>
<comment type="caution">
    <text evidence="6">The sequence shown here is derived from an EMBL/GenBank/DDBJ whole genome shotgun (WGS) entry which is preliminary data.</text>
</comment>
<dbReference type="PROSITE" id="PS00059">
    <property type="entry name" value="ADH_ZINC"/>
    <property type="match status" value="1"/>
</dbReference>
<dbReference type="PANTHER" id="PTHR43401:SF2">
    <property type="entry name" value="L-THREONINE 3-DEHYDROGENASE"/>
    <property type="match status" value="1"/>
</dbReference>
<evidence type="ECO:0000256" key="2">
    <source>
        <dbReference type="ARBA" id="ARBA00022833"/>
    </source>
</evidence>
<dbReference type="AlphaFoldDB" id="A0A437KAZ1"/>
<reference evidence="6 7" key="1">
    <citation type="submission" date="2019-01" db="EMBL/GenBank/DDBJ databases">
        <title>Bacillus sp. M5HDSG1-1, whole genome shotgun sequence.</title>
        <authorList>
            <person name="Tuo L."/>
        </authorList>
    </citation>
    <scope>NUCLEOTIDE SEQUENCE [LARGE SCALE GENOMIC DNA]</scope>
    <source>
        <strain evidence="6 7">M5HDSG1-1</strain>
    </source>
</reference>
<dbReference type="GO" id="GO:0016491">
    <property type="term" value="F:oxidoreductase activity"/>
    <property type="evidence" value="ECO:0007669"/>
    <property type="project" value="UniProtKB-KW"/>
</dbReference>
<dbReference type="Pfam" id="PF00107">
    <property type="entry name" value="ADH_zinc_N"/>
    <property type="match status" value="1"/>
</dbReference>
<dbReference type="InterPro" id="IPR013154">
    <property type="entry name" value="ADH-like_N"/>
</dbReference>
<evidence type="ECO:0000313" key="6">
    <source>
        <dbReference type="EMBL" id="RVT62580.1"/>
    </source>
</evidence>
<dbReference type="RefSeq" id="WP_127738531.1">
    <property type="nucleotide sequence ID" value="NZ_CAJCKN010000107.1"/>
</dbReference>
<dbReference type="CDD" id="cd08234">
    <property type="entry name" value="threonine_DH_like"/>
    <property type="match status" value="1"/>
</dbReference>
<dbReference type="SUPFAM" id="SSF50129">
    <property type="entry name" value="GroES-like"/>
    <property type="match status" value="1"/>
</dbReference>
<keyword evidence="7" id="KW-1185">Reference proteome</keyword>